<dbReference type="InterPro" id="IPR032823">
    <property type="entry name" value="BCA_ABC_TP_C"/>
</dbReference>
<evidence type="ECO:0000313" key="10">
    <source>
        <dbReference type="EMBL" id="ELZ39099.1"/>
    </source>
</evidence>
<dbReference type="Proteomes" id="UP000011514">
    <property type="component" value="Unassembled WGS sequence"/>
</dbReference>
<dbReference type="SMART" id="SM00382">
    <property type="entry name" value="AAA"/>
    <property type="match status" value="1"/>
</dbReference>
<accession>M0DYD0</accession>
<dbReference type="PANTHER" id="PTHR45772">
    <property type="entry name" value="CONSERVED COMPONENT OF ABC TRANSPORTER FOR NATURAL AMINO ACIDS-RELATED"/>
    <property type="match status" value="1"/>
</dbReference>
<feature type="region of interest" description="Disordered" evidence="8">
    <location>
        <begin position="1"/>
        <end position="20"/>
    </location>
</feature>
<dbReference type="GO" id="GO:0006865">
    <property type="term" value="P:amino acid transport"/>
    <property type="evidence" value="ECO:0007669"/>
    <property type="project" value="UniProtKB-KW"/>
</dbReference>
<proteinExistence type="inferred from homology"/>
<dbReference type="PROSITE" id="PS50893">
    <property type="entry name" value="ABC_TRANSPORTER_2"/>
    <property type="match status" value="1"/>
</dbReference>
<dbReference type="SUPFAM" id="SSF52540">
    <property type="entry name" value="P-loop containing nucleoside triphosphate hydrolases"/>
    <property type="match status" value="1"/>
</dbReference>
<dbReference type="STRING" id="1227484.C471_09005"/>
<evidence type="ECO:0000256" key="5">
    <source>
        <dbReference type="ARBA" id="ARBA00022970"/>
    </source>
</evidence>
<dbReference type="Gene3D" id="3.40.50.300">
    <property type="entry name" value="P-loop containing nucleotide triphosphate hydrolases"/>
    <property type="match status" value="1"/>
</dbReference>
<dbReference type="InterPro" id="IPR027417">
    <property type="entry name" value="P-loop_NTPase"/>
</dbReference>
<evidence type="ECO:0000256" key="4">
    <source>
        <dbReference type="ARBA" id="ARBA00022840"/>
    </source>
</evidence>
<dbReference type="InterPro" id="IPR003593">
    <property type="entry name" value="AAA+_ATPase"/>
</dbReference>
<dbReference type="Pfam" id="PF00005">
    <property type="entry name" value="ABC_tran"/>
    <property type="match status" value="1"/>
</dbReference>
<dbReference type="OrthoDB" id="44250at2157"/>
<sequence length="268" mass="28600">MSGNTIGGPETDGDAPSGAILSTEGLTKQFGPLTALDDVSIEIPDGGITAIIGPNGAGKTTLFNTFTGKHAPTEGRIEFDGQRIGGVEPYEIVRRGIVRSFQITNFFSSLTALENVRLAAQARYTGFGPADFLTHHASHEEPIADAERVLERVGLDGVATETASSLAYGQRRHLEVAIALASEPRLLLMDEPTAGMSPEETNETVELIEDIASDTTVVIIEHDMDIVMDISDQIAVLNEGKLLTQGTPSEVQSDERVQEAYLRGGGHE</sequence>
<name>M0DYD0_9EURY</name>
<comment type="caution">
    <text evidence="10">The sequence shown here is derived from an EMBL/GenBank/DDBJ whole genome shotgun (WGS) entry which is preliminary data.</text>
</comment>
<protein>
    <recommendedName>
        <fullName evidence="7">Probable branched-chain amino acid transport ATP-binding protein LivG</fullName>
    </recommendedName>
</protein>
<organism evidence="10 11">
    <name type="scientific">Halorubrum saccharovorum DSM 1137</name>
    <dbReference type="NCBI Taxonomy" id="1227484"/>
    <lineage>
        <taxon>Archaea</taxon>
        <taxon>Methanobacteriati</taxon>
        <taxon>Methanobacteriota</taxon>
        <taxon>Stenosarchaea group</taxon>
        <taxon>Halobacteria</taxon>
        <taxon>Halobacteriales</taxon>
        <taxon>Haloferacaceae</taxon>
        <taxon>Halorubrum</taxon>
    </lineage>
</organism>
<evidence type="ECO:0000256" key="2">
    <source>
        <dbReference type="ARBA" id="ARBA00022448"/>
    </source>
</evidence>
<evidence type="ECO:0000256" key="3">
    <source>
        <dbReference type="ARBA" id="ARBA00022741"/>
    </source>
</evidence>
<dbReference type="GO" id="GO:0005524">
    <property type="term" value="F:ATP binding"/>
    <property type="evidence" value="ECO:0007669"/>
    <property type="project" value="UniProtKB-KW"/>
</dbReference>
<evidence type="ECO:0000256" key="6">
    <source>
        <dbReference type="ARBA" id="ARBA00056071"/>
    </source>
</evidence>
<evidence type="ECO:0000256" key="8">
    <source>
        <dbReference type="SAM" id="MobiDB-lite"/>
    </source>
</evidence>
<feature type="domain" description="ABC transporter" evidence="9">
    <location>
        <begin position="21"/>
        <end position="264"/>
    </location>
</feature>
<dbReference type="InterPro" id="IPR003439">
    <property type="entry name" value="ABC_transporter-like_ATP-bd"/>
</dbReference>
<comment type="similarity">
    <text evidence="1">Belongs to the ABC transporter superfamily.</text>
</comment>
<keyword evidence="5" id="KW-0029">Amino-acid transport</keyword>
<keyword evidence="4" id="KW-0067">ATP-binding</keyword>
<dbReference type="RefSeq" id="WP_004048404.1">
    <property type="nucleotide sequence ID" value="NZ_AOJE01000043.1"/>
</dbReference>
<keyword evidence="11" id="KW-1185">Reference proteome</keyword>
<evidence type="ECO:0000259" key="9">
    <source>
        <dbReference type="PROSITE" id="PS50893"/>
    </source>
</evidence>
<dbReference type="InterPro" id="IPR051120">
    <property type="entry name" value="ABC_AA/LPS_Transport"/>
</dbReference>
<dbReference type="PANTHER" id="PTHR45772:SF9">
    <property type="entry name" value="CONSERVED COMPONENT OF ABC TRANSPORTER FOR NATURAL AMINO ACIDS"/>
    <property type="match status" value="1"/>
</dbReference>
<evidence type="ECO:0000313" key="11">
    <source>
        <dbReference type="Proteomes" id="UP000011514"/>
    </source>
</evidence>
<dbReference type="FunFam" id="3.40.50.300:FF:000421">
    <property type="entry name" value="Branched-chain amino acid ABC transporter ATP-binding protein"/>
    <property type="match status" value="1"/>
</dbReference>
<evidence type="ECO:0000256" key="1">
    <source>
        <dbReference type="ARBA" id="ARBA00005417"/>
    </source>
</evidence>
<dbReference type="GO" id="GO:0005886">
    <property type="term" value="C:plasma membrane"/>
    <property type="evidence" value="ECO:0007669"/>
    <property type="project" value="TreeGrafter"/>
</dbReference>
<comment type="function">
    <text evidence="6">Probable component of a branched-chain amino-acid transport system.</text>
</comment>
<dbReference type="eggNOG" id="arCOG00926">
    <property type="taxonomic scope" value="Archaea"/>
</dbReference>
<dbReference type="AlphaFoldDB" id="M0DYD0"/>
<keyword evidence="3" id="KW-0547">Nucleotide-binding</keyword>
<dbReference type="Pfam" id="PF12399">
    <property type="entry name" value="BCA_ABC_TP_C"/>
    <property type="match status" value="1"/>
</dbReference>
<dbReference type="GO" id="GO:0016887">
    <property type="term" value="F:ATP hydrolysis activity"/>
    <property type="evidence" value="ECO:0007669"/>
    <property type="project" value="InterPro"/>
</dbReference>
<evidence type="ECO:0000256" key="7">
    <source>
        <dbReference type="ARBA" id="ARBA00072811"/>
    </source>
</evidence>
<gene>
    <name evidence="10" type="ORF">C471_09005</name>
</gene>
<reference evidence="10 11" key="1">
    <citation type="journal article" date="2014" name="PLoS Genet.">
        <title>Phylogenetically driven sequencing of extremely halophilic archaea reveals strategies for static and dynamic osmo-response.</title>
        <authorList>
            <person name="Becker E.A."/>
            <person name="Seitzer P.M."/>
            <person name="Tritt A."/>
            <person name="Larsen D."/>
            <person name="Krusor M."/>
            <person name="Yao A.I."/>
            <person name="Wu D."/>
            <person name="Madern D."/>
            <person name="Eisen J.A."/>
            <person name="Darling A.E."/>
            <person name="Facciotti M.T."/>
        </authorList>
    </citation>
    <scope>NUCLEOTIDE SEQUENCE [LARGE SCALE GENOMIC DNA]</scope>
    <source>
        <strain evidence="10 11">DSM 1137</strain>
    </source>
</reference>
<keyword evidence="2" id="KW-0813">Transport</keyword>
<dbReference type="CDD" id="cd03219">
    <property type="entry name" value="ABC_Mj1267_LivG_branched"/>
    <property type="match status" value="1"/>
</dbReference>
<dbReference type="PATRIC" id="fig|1227484.4.peg.1796"/>
<dbReference type="EMBL" id="AOJE01000043">
    <property type="protein sequence ID" value="ELZ39099.1"/>
    <property type="molecule type" value="Genomic_DNA"/>
</dbReference>